<gene>
    <name evidence="2" type="ORF">GCM10011409_01940</name>
</gene>
<feature type="region of interest" description="Disordered" evidence="1">
    <location>
        <begin position="28"/>
        <end position="60"/>
    </location>
</feature>
<evidence type="ECO:0000256" key="1">
    <source>
        <dbReference type="SAM" id="MobiDB-lite"/>
    </source>
</evidence>
<organism evidence="2 3">
    <name type="scientific">Lentibacillus populi</name>
    <dbReference type="NCBI Taxonomy" id="1827502"/>
    <lineage>
        <taxon>Bacteria</taxon>
        <taxon>Bacillati</taxon>
        <taxon>Bacillota</taxon>
        <taxon>Bacilli</taxon>
        <taxon>Bacillales</taxon>
        <taxon>Bacillaceae</taxon>
        <taxon>Lentibacillus</taxon>
    </lineage>
</organism>
<accession>A0A9W5X3R9</accession>
<evidence type="ECO:0000313" key="3">
    <source>
        <dbReference type="Proteomes" id="UP000621492"/>
    </source>
</evidence>
<keyword evidence="3" id="KW-1185">Reference proteome</keyword>
<name>A0A9W5X3R9_9BACI</name>
<feature type="compositionally biased region" description="Basic and acidic residues" evidence="1">
    <location>
        <begin position="33"/>
        <end position="60"/>
    </location>
</feature>
<sequence length="60" mass="7493">MKNYVERFFYKSDKTRLTLQFSCARVKKRSSKVRGEREQKETNSHMDERKKNKDWTRYDQ</sequence>
<reference evidence="2" key="1">
    <citation type="journal article" date="2014" name="Int. J. Syst. Evol. Microbiol.">
        <title>Complete genome sequence of Corynebacterium casei LMG S-19264T (=DSM 44701T), isolated from a smear-ripened cheese.</title>
        <authorList>
            <consortium name="US DOE Joint Genome Institute (JGI-PGF)"/>
            <person name="Walter F."/>
            <person name="Albersmeier A."/>
            <person name="Kalinowski J."/>
            <person name="Ruckert C."/>
        </authorList>
    </citation>
    <scope>NUCLEOTIDE SEQUENCE</scope>
    <source>
        <strain evidence="2">CGMCC 1.15454</strain>
    </source>
</reference>
<proteinExistence type="predicted"/>
<evidence type="ECO:0000313" key="2">
    <source>
        <dbReference type="EMBL" id="GGB28188.1"/>
    </source>
</evidence>
<reference evidence="2" key="2">
    <citation type="submission" date="2020-09" db="EMBL/GenBank/DDBJ databases">
        <authorList>
            <person name="Sun Q."/>
            <person name="Zhou Y."/>
        </authorList>
    </citation>
    <scope>NUCLEOTIDE SEQUENCE</scope>
    <source>
        <strain evidence="2">CGMCC 1.15454</strain>
    </source>
</reference>
<dbReference type="EMBL" id="BMJD01000001">
    <property type="protein sequence ID" value="GGB28188.1"/>
    <property type="molecule type" value="Genomic_DNA"/>
</dbReference>
<dbReference type="AlphaFoldDB" id="A0A9W5X3R9"/>
<comment type="caution">
    <text evidence="2">The sequence shown here is derived from an EMBL/GenBank/DDBJ whole genome shotgun (WGS) entry which is preliminary data.</text>
</comment>
<protein>
    <submittedName>
        <fullName evidence="2">Uncharacterized protein</fullName>
    </submittedName>
</protein>
<dbReference type="Proteomes" id="UP000621492">
    <property type="component" value="Unassembled WGS sequence"/>
</dbReference>